<keyword evidence="3" id="KW-1185">Reference proteome</keyword>
<evidence type="ECO:0000313" key="3">
    <source>
        <dbReference type="Proteomes" id="UP001500683"/>
    </source>
</evidence>
<sequence length="54" mass="6290">MRAIHQNPESGDFFSNAGKKSKKRNNNRDPKAAAFAQQRRNARRLPNRQLQRGR</sequence>
<proteinExistence type="predicted"/>
<evidence type="ECO:0000256" key="1">
    <source>
        <dbReference type="SAM" id="MobiDB-lite"/>
    </source>
</evidence>
<comment type="caution">
    <text evidence="2">The sequence shown here is derived from an EMBL/GenBank/DDBJ whole genome shotgun (WGS) entry which is preliminary data.</text>
</comment>
<protein>
    <submittedName>
        <fullName evidence="2">Uncharacterized protein</fullName>
    </submittedName>
</protein>
<dbReference type="RefSeq" id="WP_344949627.1">
    <property type="nucleotide sequence ID" value="NZ_BAAAZG010000025.1"/>
</dbReference>
<name>A0ABP7W1H9_9ACTN</name>
<dbReference type="Proteomes" id="UP001500683">
    <property type="component" value="Unassembled WGS sequence"/>
</dbReference>
<feature type="compositionally biased region" description="Basic residues" evidence="1">
    <location>
        <begin position="40"/>
        <end position="54"/>
    </location>
</feature>
<evidence type="ECO:0000313" key="2">
    <source>
        <dbReference type="EMBL" id="GAA4078640.1"/>
    </source>
</evidence>
<organism evidence="2 3">
    <name type="scientific">Actinomadura miaoliensis</name>
    <dbReference type="NCBI Taxonomy" id="430685"/>
    <lineage>
        <taxon>Bacteria</taxon>
        <taxon>Bacillati</taxon>
        <taxon>Actinomycetota</taxon>
        <taxon>Actinomycetes</taxon>
        <taxon>Streptosporangiales</taxon>
        <taxon>Thermomonosporaceae</taxon>
        <taxon>Actinomadura</taxon>
    </lineage>
</organism>
<gene>
    <name evidence="2" type="ORF">GCM10022214_40960</name>
</gene>
<feature type="region of interest" description="Disordered" evidence="1">
    <location>
        <begin position="1"/>
        <end position="54"/>
    </location>
</feature>
<dbReference type="EMBL" id="BAAAZG010000025">
    <property type="protein sequence ID" value="GAA4078640.1"/>
    <property type="molecule type" value="Genomic_DNA"/>
</dbReference>
<reference evidence="3" key="1">
    <citation type="journal article" date="2019" name="Int. J. Syst. Evol. Microbiol.">
        <title>The Global Catalogue of Microorganisms (GCM) 10K type strain sequencing project: providing services to taxonomists for standard genome sequencing and annotation.</title>
        <authorList>
            <consortium name="The Broad Institute Genomics Platform"/>
            <consortium name="The Broad Institute Genome Sequencing Center for Infectious Disease"/>
            <person name="Wu L."/>
            <person name="Ma J."/>
        </authorList>
    </citation>
    <scope>NUCLEOTIDE SEQUENCE [LARGE SCALE GENOMIC DNA]</scope>
    <source>
        <strain evidence="3">JCM 16702</strain>
    </source>
</reference>
<accession>A0ABP7W1H9</accession>